<accession>A0A7I4YNE1</accession>
<dbReference type="WBParaSite" id="HCON_00115820-00001">
    <property type="protein sequence ID" value="HCON_00115820-00001"/>
    <property type="gene ID" value="HCON_00115820"/>
</dbReference>
<evidence type="ECO:0000313" key="1">
    <source>
        <dbReference type="Proteomes" id="UP000025227"/>
    </source>
</evidence>
<evidence type="ECO:0000313" key="2">
    <source>
        <dbReference type="WBParaSite" id="HCON_00115820-00001"/>
    </source>
</evidence>
<dbReference type="Proteomes" id="UP000025227">
    <property type="component" value="Unplaced"/>
</dbReference>
<keyword evidence="1" id="KW-1185">Reference proteome</keyword>
<sequence>MKFLSPAICRLQENCDVTAFYTNVSNEESVQPVSEMLDQHETEIMTFVLSKVHIMALIKECLNNNNIFPGQVLAGLCFVRRIGRPVIACMIIMNCRRLLRDCIVAFTPRKPAHSEAVERAVNRDINTTTTVVCACPLCTAGTR</sequence>
<proteinExistence type="predicted"/>
<dbReference type="AlphaFoldDB" id="A0A7I4YNE1"/>
<name>A0A7I4YNE1_HAECO</name>
<protein>
    <submittedName>
        <fullName evidence="2">DNA helicase</fullName>
    </submittedName>
</protein>
<reference evidence="2" key="1">
    <citation type="submission" date="2020-12" db="UniProtKB">
        <authorList>
            <consortium name="WormBaseParasite"/>
        </authorList>
    </citation>
    <scope>IDENTIFICATION</scope>
    <source>
        <strain evidence="2">MHco3</strain>
    </source>
</reference>
<organism evidence="1 2">
    <name type="scientific">Haemonchus contortus</name>
    <name type="common">Barber pole worm</name>
    <dbReference type="NCBI Taxonomy" id="6289"/>
    <lineage>
        <taxon>Eukaryota</taxon>
        <taxon>Metazoa</taxon>
        <taxon>Ecdysozoa</taxon>
        <taxon>Nematoda</taxon>
        <taxon>Chromadorea</taxon>
        <taxon>Rhabditida</taxon>
        <taxon>Rhabditina</taxon>
        <taxon>Rhabditomorpha</taxon>
        <taxon>Strongyloidea</taxon>
        <taxon>Trichostrongylidae</taxon>
        <taxon>Haemonchus</taxon>
    </lineage>
</organism>